<evidence type="ECO:0000256" key="2">
    <source>
        <dbReference type="ARBA" id="ARBA00023136"/>
    </source>
</evidence>
<evidence type="ECO:0008006" key="5">
    <source>
        <dbReference type="Google" id="ProtNLM"/>
    </source>
</evidence>
<evidence type="ECO:0000313" key="3">
    <source>
        <dbReference type="EMBL" id="MBP2704884.1"/>
    </source>
</evidence>
<dbReference type="GO" id="GO:0016020">
    <property type="term" value="C:membrane"/>
    <property type="evidence" value="ECO:0007669"/>
    <property type="project" value="UniProtKB-SubCell"/>
</dbReference>
<dbReference type="AlphaFoldDB" id="A0A940WFW3"/>
<gene>
    <name evidence="3" type="ORF">JOL79_13770</name>
</gene>
<dbReference type="EMBL" id="JAFCNB010000006">
    <property type="protein sequence ID" value="MBP2704884.1"/>
    <property type="molecule type" value="Genomic_DNA"/>
</dbReference>
<evidence type="ECO:0000313" key="4">
    <source>
        <dbReference type="Proteomes" id="UP000674234"/>
    </source>
</evidence>
<organism evidence="3 4">
    <name type="scientific">Microbispora oryzae</name>
    <dbReference type="NCBI Taxonomy" id="2806554"/>
    <lineage>
        <taxon>Bacteria</taxon>
        <taxon>Bacillati</taxon>
        <taxon>Actinomycetota</taxon>
        <taxon>Actinomycetes</taxon>
        <taxon>Streptosporangiales</taxon>
        <taxon>Streptosporangiaceae</taxon>
        <taxon>Microbispora</taxon>
    </lineage>
</organism>
<sequence>MRRLLARAVLVLAALALAVASFSTYRALRQLQENDRAAESALAAARALVPDLLSYDYRTVDRDLARARGRTTGRLTDDYTRLAQTIPPDARHRQTVRQAVVAAAGVESATPEEVRILVFVNTVTSRVEPGSATPRQQVAQGRVRLVLVTDGDGWRASDMSTLLGDTPAR</sequence>
<keyword evidence="2" id="KW-0472">Membrane</keyword>
<keyword evidence="4" id="KW-1185">Reference proteome</keyword>
<proteinExistence type="predicted"/>
<name>A0A940WFW3_9ACTN</name>
<dbReference type="PANTHER" id="PTHR37042">
    <property type="entry name" value="OUTER MEMBRANE PROTEIN RV1973"/>
    <property type="match status" value="1"/>
</dbReference>
<protein>
    <recommendedName>
        <fullName evidence="5">Mce-associated membrane protein</fullName>
    </recommendedName>
</protein>
<accession>A0A940WFW3</accession>
<reference evidence="3" key="1">
    <citation type="submission" date="2021-02" db="EMBL/GenBank/DDBJ databases">
        <title>Draft genome sequence of Microbispora sp. RL4-1S isolated from rice leaves in Thailand.</title>
        <authorList>
            <person name="Muangham S."/>
            <person name="Duangmal K."/>
        </authorList>
    </citation>
    <scope>NUCLEOTIDE SEQUENCE</scope>
    <source>
        <strain evidence="3">RL4-1S</strain>
    </source>
</reference>
<comment type="subcellular location">
    <subcellularLocation>
        <location evidence="1">Membrane</location>
    </subcellularLocation>
</comment>
<comment type="caution">
    <text evidence="3">The sequence shown here is derived from an EMBL/GenBank/DDBJ whole genome shotgun (WGS) entry which is preliminary data.</text>
</comment>
<dbReference type="RefSeq" id="WP_210156165.1">
    <property type="nucleotide sequence ID" value="NZ_JAFCNB010000006.1"/>
</dbReference>
<dbReference type="Proteomes" id="UP000674234">
    <property type="component" value="Unassembled WGS sequence"/>
</dbReference>
<dbReference type="PANTHER" id="PTHR37042:SF4">
    <property type="entry name" value="OUTER MEMBRANE PROTEIN RV1973"/>
    <property type="match status" value="1"/>
</dbReference>
<evidence type="ECO:0000256" key="1">
    <source>
        <dbReference type="ARBA" id="ARBA00004370"/>
    </source>
</evidence>